<gene>
    <name evidence="1" type="ORF">IE53DRAFT_384065</name>
</gene>
<name>A0ACD0P5S6_9BASI</name>
<dbReference type="EMBL" id="KZ819725">
    <property type="protein sequence ID" value="PWN53455.1"/>
    <property type="molecule type" value="Genomic_DNA"/>
</dbReference>
<dbReference type="Proteomes" id="UP000245626">
    <property type="component" value="Unassembled WGS sequence"/>
</dbReference>
<keyword evidence="2" id="KW-1185">Reference proteome</keyword>
<reference evidence="1 2" key="1">
    <citation type="journal article" date="2018" name="Mol. Biol. Evol.">
        <title>Broad Genomic Sampling Reveals a Smut Pathogenic Ancestry of the Fungal Clade Ustilaginomycotina.</title>
        <authorList>
            <person name="Kijpornyongpan T."/>
            <person name="Mondo S.J."/>
            <person name="Barry K."/>
            <person name="Sandor L."/>
            <person name="Lee J."/>
            <person name="Lipzen A."/>
            <person name="Pangilinan J."/>
            <person name="LaButti K."/>
            <person name="Hainaut M."/>
            <person name="Henrissat B."/>
            <person name="Grigoriev I.V."/>
            <person name="Spatafora J.W."/>
            <person name="Aime M.C."/>
        </authorList>
    </citation>
    <scope>NUCLEOTIDE SEQUENCE [LARGE SCALE GENOMIC DNA]</scope>
    <source>
        <strain evidence="1 2">SA 807</strain>
    </source>
</reference>
<accession>A0ACD0P5S6</accession>
<organism evidence="1 2">
    <name type="scientific">Violaceomyces palustris</name>
    <dbReference type="NCBI Taxonomy" id="1673888"/>
    <lineage>
        <taxon>Eukaryota</taxon>
        <taxon>Fungi</taxon>
        <taxon>Dikarya</taxon>
        <taxon>Basidiomycota</taxon>
        <taxon>Ustilaginomycotina</taxon>
        <taxon>Ustilaginomycetes</taxon>
        <taxon>Violaceomycetales</taxon>
        <taxon>Violaceomycetaceae</taxon>
        <taxon>Violaceomyces</taxon>
    </lineage>
</organism>
<evidence type="ECO:0000313" key="1">
    <source>
        <dbReference type="EMBL" id="PWN53455.1"/>
    </source>
</evidence>
<protein>
    <submittedName>
        <fullName evidence="1">YOR1-ABC transporter</fullName>
    </submittedName>
</protein>
<evidence type="ECO:0000313" key="2">
    <source>
        <dbReference type="Proteomes" id="UP000245626"/>
    </source>
</evidence>
<proteinExistence type="predicted"/>
<sequence length="1627" mass="179297">MSEQKSPVDDTPTLAEVSKTPATESDASSAELNLDHSDRGSPDSQREKSIEDLEKGPDSSLPPQQQQQQQYRYNPGQRNFEGRHREKWYQVWLPKDLPPPPPLSLDDAKQIPLATAGFFDRLVFQWMTPIMVLGHQRPLEATDLWKLTEDMSAKKLSTQLNSDWEKRVADAKEKNRKLQSGETPLGWRKKAVWSAQIAFQKATRKPGVLSLEERESAWRAPPPPFDASKAKPKTLSGHVRPSLALALHEQVRWKMWSGLVIKIIGDTSQVTSPLVLKQIIKFAQQRYAALDNPALEPPHVGKGIGLAFGLFFMQLLSSLCMHQFFWRSMSVGVESRAALISAIFQRALKMNGKARASGKLVNHISTDCSRIDFAAGWFTVAFAAPIQIIVCLIILITQIGPSALAGFAIFVLAGPLQTRTMKSLFVIRRASMQWTDKRSKTIQEVLGGMRIVKSFSHESKFLQRISEIRRKELSGIRKILIIRSANNAIAFSLPVLAAVLAFVIYSLTGHDLNPAVIFTSLTLFQLLRMPLMFLPLCLSATTDAMNAFERLHGVFTAEQLDDSFEYEGKSEYGLVVENASFRWETVEAEAPQTGKPGAGGLVKGAEAKGMKGRTRRLFGGKVSAKPTGKPTTTTTTTTTTSSSALIAGKENPKAVGRDGHLGSASGVSANDEKDGVRAGPEEEKEKDEFIHPDDGATRDSTDTSALPRDGQVSGLGAARSLVAASLGSEGQQQPAALDEPGTPEEMTPFSMEDITVRIPKGELVAIVGPVGSGKSSLLQACIGEMRKTSGRVTWGSERVAYCSQSAWIQNATVRDNILFGQGYDEERYWEAVRLSELESDLAMLPAGDKTEIGEKGVNLSGGQKQRVNIARALYYNAEIYCFDDPLSAVDAHVGKALFYNAIMGLRKRNRTVLLVTHALHFLPDVDRIITLEDGKIVEQGTYPELLAAKGAFSRLVDEFGGEKEEKEEGKEGEEKEEDKTSAAALDARDLKREAMTDSKGVKSGALIKAEERNTGSVSAHVYYAYLKAGKGWIMIPVVLGSVCLMQTSTILNSYWLIWWQENRFSESQGFYMGIYAGLGIAQTIFTFVMGTAMGFVSYYACRALHDAGIKRVVYAPMSWLDVTPIGRIMNLFSKDIDVIDNQLADAIRMATNTFASVLGAVILITILTHYFVVAVAAILVFYYFGAVFYRSSAREVKRLDAILRSSLYSHFSETLSGLATIRAYRETPTFLGENQRRMDIENRAYYMSVVNQRWLGIRLDFLGALLVLIVAILTTAGSSDISGGQVGVALSYILQVSQAFSWMTRQVAEVENDMASTERIVNYSENLEQEAAQQRPDVKLAESWPEKGEIEVKDVWLNYRPGLPPVLKGISFQVKAGEKVGIVGRTGAGKSSMLVALLRLVELERGSISIDGVNLAEIGLEDLRRRIAILPQEPLLFSGTIRSNLDPFGQYDDARLWDAMKRAYLVSDNPPSSSGSSTPLGSVDQGAAKAVVSSTNTNRINLDTPIEEEGANLSVGQRSLVSLARALVKNSRIILLDEATASVDLETDSKIQTTIREEFSQKTILCIAHRLRTILSYDRIAVFHQGQLAEYDSPLNLFDRAGGIFHEMCQRSNISREDIIRNKPVEQ</sequence>